<dbReference type="Proteomes" id="UP001597362">
    <property type="component" value="Unassembled WGS sequence"/>
</dbReference>
<protein>
    <submittedName>
        <fullName evidence="7">N-acetylglucosamine-6-phosphate deacetylase</fullName>
        <ecNumber evidence="7">3.5.1.25</ecNumber>
    </submittedName>
</protein>
<comment type="similarity">
    <text evidence="1 5">Belongs to the metallo-dependent hydrolases superfamily. NagA family.</text>
</comment>
<accession>A0ABW4YII9</accession>
<name>A0ABW4YII9_9BACL</name>
<dbReference type="EC" id="3.5.1.25" evidence="7"/>
<dbReference type="SUPFAM" id="SSF51556">
    <property type="entry name" value="Metallo-dependent hydrolases"/>
    <property type="match status" value="1"/>
</dbReference>
<keyword evidence="3 5" id="KW-0378">Hydrolase</keyword>
<evidence type="ECO:0000259" key="6">
    <source>
        <dbReference type="Pfam" id="PF01979"/>
    </source>
</evidence>
<comment type="caution">
    <text evidence="7">The sequence shown here is derived from an EMBL/GenBank/DDBJ whole genome shotgun (WGS) entry which is preliminary data.</text>
</comment>
<feature type="domain" description="Amidohydrolase-related" evidence="6">
    <location>
        <begin position="41"/>
        <end position="381"/>
    </location>
</feature>
<evidence type="ECO:0000256" key="5">
    <source>
        <dbReference type="PIRNR" id="PIRNR038994"/>
    </source>
</evidence>
<dbReference type="InterPro" id="IPR006680">
    <property type="entry name" value="Amidohydro-rel"/>
</dbReference>
<evidence type="ECO:0000256" key="1">
    <source>
        <dbReference type="ARBA" id="ARBA00010716"/>
    </source>
</evidence>
<dbReference type="Gene3D" id="2.30.40.10">
    <property type="entry name" value="Urease, subunit C, domain 1"/>
    <property type="match status" value="1"/>
</dbReference>
<dbReference type="GO" id="GO:0008448">
    <property type="term" value="F:N-acetylglucosamine-6-phosphate deacetylase activity"/>
    <property type="evidence" value="ECO:0007669"/>
    <property type="project" value="UniProtKB-EC"/>
</dbReference>
<keyword evidence="8" id="KW-1185">Reference proteome</keyword>
<keyword evidence="2" id="KW-0479">Metal-binding</keyword>
<dbReference type="Gene3D" id="3.20.20.140">
    <property type="entry name" value="Metal-dependent hydrolases"/>
    <property type="match status" value="1"/>
</dbReference>
<dbReference type="InterPro" id="IPR011059">
    <property type="entry name" value="Metal-dep_hydrolase_composite"/>
</dbReference>
<dbReference type="PANTHER" id="PTHR11113">
    <property type="entry name" value="N-ACETYLGLUCOSAMINE-6-PHOSPHATE DEACETYLASE"/>
    <property type="match status" value="1"/>
</dbReference>
<dbReference type="Pfam" id="PF01979">
    <property type="entry name" value="Amidohydro_1"/>
    <property type="match status" value="1"/>
</dbReference>
<dbReference type="RefSeq" id="WP_377770843.1">
    <property type="nucleotide sequence ID" value="NZ_JBHUHO010000020.1"/>
</dbReference>
<dbReference type="PANTHER" id="PTHR11113:SF14">
    <property type="entry name" value="N-ACETYLGLUCOSAMINE-6-PHOSPHATE DEACETYLASE"/>
    <property type="match status" value="1"/>
</dbReference>
<evidence type="ECO:0000256" key="2">
    <source>
        <dbReference type="ARBA" id="ARBA00022723"/>
    </source>
</evidence>
<proteinExistence type="inferred from homology"/>
<evidence type="ECO:0000256" key="4">
    <source>
        <dbReference type="ARBA" id="ARBA00023277"/>
    </source>
</evidence>
<dbReference type="EMBL" id="JBHUHO010000020">
    <property type="protein sequence ID" value="MFD2115565.1"/>
    <property type="molecule type" value="Genomic_DNA"/>
</dbReference>
<reference evidence="8" key="1">
    <citation type="journal article" date="2019" name="Int. J. Syst. Evol. Microbiol.">
        <title>The Global Catalogue of Microorganisms (GCM) 10K type strain sequencing project: providing services to taxonomists for standard genome sequencing and annotation.</title>
        <authorList>
            <consortium name="The Broad Institute Genomics Platform"/>
            <consortium name="The Broad Institute Genome Sequencing Center for Infectious Disease"/>
            <person name="Wu L."/>
            <person name="Ma J."/>
        </authorList>
    </citation>
    <scope>NUCLEOTIDE SEQUENCE [LARGE SCALE GENOMIC DNA]</scope>
    <source>
        <strain evidence="8">GH52</strain>
    </source>
</reference>
<dbReference type="InterPro" id="IPR032466">
    <property type="entry name" value="Metal_Hydrolase"/>
</dbReference>
<dbReference type="InterPro" id="IPR003764">
    <property type="entry name" value="GlcNAc_6-P_deAcase"/>
</dbReference>
<evidence type="ECO:0000313" key="7">
    <source>
        <dbReference type="EMBL" id="MFD2115565.1"/>
    </source>
</evidence>
<sequence length="391" mass="42900">MSRSWRGRDIMTGDAVEVVAEQGVITSIRPIKVDQQQLPWLSPGWFDLQVNGFGSYDLNKQEMTEEDIAGTTKALYKEGTALYLPTVITGAMDRMKQGLATIAAYRNCSEVNRAAIPGIHLEGPFISSEDGSRGAHPREHTCDPDWEKFEQLQAAADGLIRMVTLAPEREGAIPFIEKLVADNVIVAIGHTKATGEQITAAVEAGATVSTHLGNGSEPMLPRHPNYIWQQLAEDRLWATFVPDGHHLSPEVLKVMLRAKGKRSIFVSDTTQFGGMKPGVYRSLIGGEVRLTEAGRLHTLSNSNILAGSAMSFIDGFETVLHKTDMDMVELIEAMTSRPAQVMQMDDRIGKLQVGLQANLTIFQYEQTIDARPTIVETVVHGESVYKAENGV</sequence>
<evidence type="ECO:0000313" key="8">
    <source>
        <dbReference type="Proteomes" id="UP001597362"/>
    </source>
</evidence>
<evidence type="ECO:0000256" key="3">
    <source>
        <dbReference type="ARBA" id="ARBA00022801"/>
    </source>
</evidence>
<keyword evidence="4 5" id="KW-0119">Carbohydrate metabolism</keyword>
<gene>
    <name evidence="7" type="ORF">ACFSJH_07450</name>
</gene>
<organism evidence="7 8">
    <name type="scientific">Paenibacillus yanchengensis</name>
    <dbReference type="NCBI Taxonomy" id="2035833"/>
    <lineage>
        <taxon>Bacteria</taxon>
        <taxon>Bacillati</taxon>
        <taxon>Bacillota</taxon>
        <taxon>Bacilli</taxon>
        <taxon>Bacillales</taxon>
        <taxon>Paenibacillaceae</taxon>
        <taxon>Paenibacillus</taxon>
    </lineage>
</organism>
<dbReference type="PIRSF" id="PIRSF038994">
    <property type="entry name" value="NagA"/>
    <property type="match status" value="1"/>
</dbReference>